<evidence type="ECO:0000259" key="2">
    <source>
        <dbReference type="Pfam" id="PF07662"/>
    </source>
</evidence>
<dbReference type="InterPro" id="IPR008276">
    <property type="entry name" value="C_nuclsd_transpt"/>
</dbReference>
<dbReference type="GO" id="GO:0005337">
    <property type="term" value="F:nucleoside transmembrane transporter activity"/>
    <property type="evidence" value="ECO:0007669"/>
    <property type="project" value="InterPro"/>
</dbReference>
<dbReference type="PANTHER" id="PTHR10590:SF4">
    <property type="entry name" value="SOLUTE CARRIER FAMILY 28 MEMBER 3"/>
    <property type="match status" value="1"/>
</dbReference>
<feature type="transmembrane region" description="Helical" evidence="1">
    <location>
        <begin position="48"/>
        <end position="75"/>
    </location>
</feature>
<name>A0A4R1L028_9PAST</name>
<dbReference type="AlphaFoldDB" id="A0A4R1L028"/>
<dbReference type="EMBL" id="SMGJ01000001">
    <property type="protein sequence ID" value="TCK71215.1"/>
    <property type="molecule type" value="Genomic_DNA"/>
</dbReference>
<keyword evidence="4" id="KW-1185">Reference proteome</keyword>
<reference evidence="3 4" key="1">
    <citation type="submission" date="2019-03" db="EMBL/GenBank/DDBJ databases">
        <title>Genomic Encyclopedia of Type Strains, Phase IV (KMG-IV): sequencing the most valuable type-strain genomes for metagenomic binning, comparative biology and taxonomic classification.</title>
        <authorList>
            <person name="Goeker M."/>
        </authorList>
    </citation>
    <scope>NUCLEOTIDE SEQUENCE [LARGE SCALE GENOMIC DNA]</scope>
    <source>
        <strain evidence="3 4">DSM 10053</strain>
    </source>
</reference>
<organism evidence="3 4">
    <name type="scientific">Lonepinella koalarum</name>
    <dbReference type="NCBI Taxonomy" id="53417"/>
    <lineage>
        <taxon>Bacteria</taxon>
        <taxon>Pseudomonadati</taxon>
        <taxon>Pseudomonadota</taxon>
        <taxon>Gammaproteobacteria</taxon>
        <taxon>Pasteurellales</taxon>
        <taxon>Pasteurellaceae</taxon>
        <taxon>Lonepinella</taxon>
    </lineage>
</organism>
<dbReference type="InterPro" id="IPR011657">
    <property type="entry name" value="CNT_C_dom"/>
</dbReference>
<dbReference type="GO" id="GO:0015293">
    <property type="term" value="F:symporter activity"/>
    <property type="evidence" value="ECO:0007669"/>
    <property type="project" value="TreeGrafter"/>
</dbReference>
<accession>A0A4R1L028</accession>
<dbReference type="PANTHER" id="PTHR10590">
    <property type="entry name" value="SODIUM/NUCLEOSIDE COTRANSPORTER"/>
    <property type="match status" value="1"/>
</dbReference>
<dbReference type="GO" id="GO:0005886">
    <property type="term" value="C:plasma membrane"/>
    <property type="evidence" value="ECO:0007669"/>
    <property type="project" value="TreeGrafter"/>
</dbReference>
<keyword evidence="1" id="KW-1133">Transmembrane helix</keyword>
<proteinExistence type="predicted"/>
<keyword evidence="1" id="KW-0812">Transmembrane</keyword>
<sequence>MVGMRIAVGVATVVMVFVVMIAINEFVAYMNFSPYLKEGLGNLDPKTIVIIALGLCGFANFGSIGVIVGAFGAIVPERTSEIAKLGFRALLAATLSNLMSATIARLFIGLAQNLNVKKVQYKISAKFCTALLGCCYESPFNRR</sequence>
<dbReference type="Pfam" id="PF07662">
    <property type="entry name" value="Nucleos_tra2_C"/>
    <property type="match status" value="1"/>
</dbReference>
<feature type="domain" description="Concentrative nucleoside transporter C-terminal" evidence="2">
    <location>
        <begin position="21"/>
        <end position="104"/>
    </location>
</feature>
<keyword evidence="1" id="KW-0472">Membrane</keyword>
<evidence type="ECO:0000313" key="4">
    <source>
        <dbReference type="Proteomes" id="UP000295496"/>
    </source>
</evidence>
<comment type="caution">
    <text evidence="3">The sequence shown here is derived from an EMBL/GenBank/DDBJ whole genome shotgun (WGS) entry which is preliminary data.</text>
</comment>
<dbReference type="OrthoDB" id="9766455at2"/>
<gene>
    <name evidence="3" type="ORF">EV692_0280</name>
</gene>
<dbReference type="Proteomes" id="UP000295496">
    <property type="component" value="Unassembled WGS sequence"/>
</dbReference>
<feature type="transmembrane region" description="Helical" evidence="1">
    <location>
        <begin position="6"/>
        <end position="27"/>
    </location>
</feature>
<evidence type="ECO:0000313" key="3">
    <source>
        <dbReference type="EMBL" id="TCK71215.1"/>
    </source>
</evidence>
<protein>
    <submittedName>
        <fullName evidence="3">Na+ dependent nucleoside transporter</fullName>
    </submittedName>
</protein>
<evidence type="ECO:0000256" key="1">
    <source>
        <dbReference type="SAM" id="Phobius"/>
    </source>
</evidence>